<dbReference type="KEGG" id="muo:115472534"/>
<gene>
    <name evidence="10" type="primary">LOC115472534</name>
</gene>
<accession>A0A6P7YCB7</accession>
<evidence type="ECO:0000256" key="5">
    <source>
        <dbReference type="ARBA" id="ARBA00022692"/>
    </source>
</evidence>
<comment type="subcellular location">
    <subcellularLocation>
        <location evidence="1">Membrane</location>
        <topology evidence="1">Single-pass membrane protein</topology>
    </subcellularLocation>
</comment>
<dbReference type="Proteomes" id="UP000515156">
    <property type="component" value="Chromosome 6"/>
</dbReference>
<dbReference type="GO" id="GO:0016020">
    <property type="term" value="C:membrane"/>
    <property type="evidence" value="ECO:0007669"/>
    <property type="project" value="UniProtKB-SubCell"/>
</dbReference>
<evidence type="ECO:0000256" key="1">
    <source>
        <dbReference type="ARBA" id="ARBA00004167"/>
    </source>
</evidence>
<comment type="similarity">
    <text evidence="2 8">Belongs to the glycosyltransferase 92 family.</text>
</comment>
<dbReference type="PANTHER" id="PTHR21461">
    <property type="entry name" value="GLYCOSYLTRANSFERASE FAMILY 92 PROTEIN"/>
    <property type="match status" value="1"/>
</dbReference>
<dbReference type="Pfam" id="PF01697">
    <property type="entry name" value="Glyco_transf_92"/>
    <property type="match status" value="1"/>
</dbReference>
<keyword evidence="6" id="KW-1133">Transmembrane helix</keyword>
<dbReference type="InParanoid" id="A0A6P7YCB7"/>
<proteinExistence type="inferred from homology"/>
<evidence type="ECO:0000256" key="3">
    <source>
        <dbReference type="ARBA" id="ARBA00022676"/>
    </source>
</evidence>
<evidence type="ECO:0000256" key="4">
    <source>
        <dbReference type="ARBA" id="ARBA00022679"/>
    </source>
</evidence>
<keyword evidence="9" id="KW-1185">Reference proteome</keyword>
<protein>
    <recommendedName>
        <fullName evidence="8">Glycosyltransferase family 92 protein</fullName>
        <ecNumber evidence="8">2.4.1.-</ecNumber>
    </recommendedName>
</protein>
<dbReference type="GO" id="GO:0016757">
    <property type="term" value="F:glycosyltransferase activity"/>
    <property type="evidence" value="ECO:0007669"/>
    <property type="project" value="UniProtKB-UniRule"/>
</dbReference>
<keyword evidence="7" id="KW-0472">Membrane</keyword>
<keyword evidence="4 8" id="KW-0808">Transferase</keyword>
<dbReference type="GeneID" id="115472534"/>
<sequence>MGPNITHNHPITPLSDNRTFIISAYYDNRNNSSIRVITIIHHKVKELYCWFPCSPDGNVSITKANIRMHSDRWGFPYCTTDLLCSEPPACDPKYVSIHWSSEGDMNQLPTFEIRNREPTTFSAEFTVCISTMFGNYSNVLQFIQAIEMYKLLGAQKVVIYKNSCSQLMEKTLQYYVTEGTVEVIPWPIHKYLDVSDKWHYSMDPKDIGYYGQLAALNDCVYRNMYTSTYVVLNDIDEIILPIKHLNWKTMMNSLQTVHPNTAAFHFENHVFPKTVFTSAFNFSTWNTIPGVNILQHIYRQPWKPNAEKIIVDPRKVIQTSVHTILQAYGKKSMIDRNTAILFHCRAATQSQLGKESLIRDTTIWKYNTSLIQNVDKILQEIFDVSDSNLNNTGSNPLFL</sequence>
<evidence type="ECO:0000256" key="8">
    <source>
        <dbReference type="RuleBase" id="RU366017"/>
    </source>
</evidence>
<dbReference type="EC" id="2.4.1.-" evidence="8"/>
<dbReference type="PANTHER" id="PTHR21461:SF69">
    <property type="entry name" value="GLYCOSYLTRANSFERASE FAMILY 92 PROTEIN"/>
    <property type="match status" value="1"/>
</dbReference>
<evidence type="ECO:0000313" key="9">
    <source>
        <dbReference type="Proteomes" id="UP000515156"/>
    </source>
</evidence>
<evidence type="ECO:0000256" key="7">
    <source>
        <dbReference type="ARBA" id="ARBA00023136"/>
    </source>
</evidence>
<evidence type="ECO:0000313" key="10">
    <source>
        <dbReference type="RefSeq" id="XP_030062688.1"/>
    </source>
</evidence>
<dbReference type="RefSeq" id="XP_030062688.1">
    <property type="nucleotide sequence ID" value="XM_030206828.1"/>
</dbReference>
<dbReference type="OrthoDB" id="2526284at2759"/>
<dbReference type="InterPro" id="IPR008166">
    <property type="entry name" value="Glyco_transf_92"/>
</dbReference>
<organism evidence="9 10">
    <name type="scientific">Microcaecilia unicolor</name>
    <dbReference type="NCBI Taxonomy" id="1415580"/>
    <lineage>
        <taxon>Eukaryota</taxon>
        <taxon>Metazoa</taxon>
        <taxon>Chordata</taxon>
        <taxon>Craniata</taxon>
        <taxon>Vertebrata</taxon>
        <taxon>Euteleostomi</taxon>
        <taxon>Amphibia</taxon>
        <taxon>Gymnophiona</taxon>
        <taxon>Siphonopidae</taxon>
        <taxon>Microcaecilia</taxon>
    </lineage>
</organism>
<reference evidence="10" key="1">
    <citation type="submission" date="2025-08" db="UniProtKB">
        <authorList>
            <consortium name="RefSeq"/>
        </authorList>
    </citation>
    <scope>IDENTIFICATION</scope>
</reference>
<evidence type="ECO:0000256" key="6">
    <source>
        <dbReference type="ARBA" id="ARBA00022989"/>
    </source>
</evidence>
<keyword evidence="5" id="KW-0812">Transmembrane</keyword>
<keyword evidence="3 8" id="KW-0328">Glycosyltransferase</keyword>
<evidence type="ECO:0000256" key="2">
    <source>
        <dbReference type="ARBA" id="ARBA00007647"/>
    </source>
</evidence>
<dbReference type="GO" id="GO:0005737">
    <property type="term" value="C:cytoplasm"/>
    <property type="evidence" value="ECO:0007669"/>
    <property type="project" value="TreeGrafter"/>
</dbReference>
<name>A0A6P7YCB7_9AMPH</name>
<dbReference type="AlphaFoldDB" id="A0A6P7YCB7"/>